<organism evidence="4 5">
    <name type="scientific">Nematostella vectensis</name>
    <name type="common">Starlet sea anemone</name>
    <dbReference type="NCBI Taxonomy" id="45351"/>
    <lineage>
        <taxon>Eukaryota</taxon>
        <taxon>Metazoa</taxon>
        <taxon>Cnidaria</taxon>
        <taxon>Anthozoa</taxon>
        <taxon>Hexacorallia</taxon>
        <taxon>Actiniaria</taxon>
        <taxon>Edwardsiidae</taxon>
        <taxon>Nematostella</taxon>
    </lineage>
</organism>
<dbReference type="Gene3D" id="1.10.1410.40">
    <property type="match status" value="1"/>
</dbReference>
<comment type="cofactor">
    <cofactor evidence="1">
        <name>Mg(2+)</name>
        <dbReference type="ChEBI" id="CHEBI:18420"/>
    </cofactor>
</comment>
<dbReference type="eggNOG" id="KOG3963">
    <property type="taxonomic scope" value="Eukaryota"/>
</dbReference>
<dbReference type="PhylomeDB" id="A7RFY3"/>
<proteinExistence type="predicted"/>
<dbReference type="GO" id="GO:0005524">
    <property type="term" value="F:ATP binding"/>
    <property type="evidence" value="ECO:0007669"/>
    <property type="project" value="UniProtKB-KW"/>
</dbReference>
<accession>A7RFY3</accession>
<dbReference type="HOGENOM" id="CLU_019485_0_0_1"/>
<dbReference type="KEGG" id="nve:5522097"/>
<dbReference type="PANTHER" id="PTHR10656:SF69">
    <property type="entry name" value="MAB-21-LIKE HHH_H2TH-LIKE DOMAIN-CONTAINING PROTEIN"/>
    <property type="match status" value="1"/>
</dbReference>
<dbReference type="InterPro" id="IPR024810">
    <property type="entry name" value="MAB21L/cGLR"/>
</dbReference>
<keyword evidence="2" id="KW-0547">Nucleotide-binding</keyword>
<dbReference type="OMA" id="WECENNG"/>
<evidence type="ECO:0000259" key="3">
    <source>
        <dbReference type="Pfam" id="PF20266"/>
    </source>
</evidence>
<evidence type="ECO:0000313" key="5">
    <source>
        <dbReference type="Proteomes" id="UP000001593"/>
    </source>
</evidence>
<evidence type="ECO:0000256" key="1">
    <source>
        <dbReference type="ARBA" id="ARBA00001946"/>
    </source>
</evidence>
<sequence length="664" mass="76598">MSVNTYTFDEVSELWMEPFSLLISDMFPVEFIYTDWYWWQGNHEANREDPDCLMSTDPRDLDTGSLTEGFCIPRFFLAKSDKDPFGEDPNEKVYWQPDRDLMKEVISQTTPIFTVEHLQEDPRYAKLKLTEGWKAENPRYKGSTYLHHAYLLPMTSMGKDFDRVEHVFGFEGEIHGPVRKVKGSGFGGVQETDTTSVFKYPDVWPEPGMDWLVRPRPGGWPLPELIQEIVELGCHLAPVGRGKRTGKTLTIFQYKKNPELAGTSRESKEGPDNHQVMDEFEWRMSFSLAENRLAQSLTPVQRHTLVLLKIIKKVYFPEVISSYFLKNLLFWECENNGESFWKGTTSGKCLLRMLDRLQDCFEKGNLPHYIIPESNLLAGENPRILTEAVKVIFDIRKTILRKTASVIIRLHTTFYFNHIFLKKLDLEPIFSSIEDPLKTVEGVRAALISIHNIFIPRYVEAIQRTANIDDEGDEGMIIDKRIITLIYISLLARNLAKLWLLERHQYKTEFTAFMRDTIGGDHCTEELVSMASVFLELAEDDKDSSVNKTQAMWEIKRLQKRINVKNVEEARQGFAALLEIIRRPDMENVTDKMKGDVANLDDEDEIAKVFNKTMAAILEEKAADPENAAQFGLLGETVRVNCDVLEKDQEELRASVQPPRWFPD</sequence>
<reference evidence="4 5" key="1">
    <citation type="journal article" date="2007" name="Science">
        <title>Sea anemone genome reveals ancestral eumetazoan gene repertoire and genomic organization.</title>
        <authorList>
            <person name="Putnam N.H."/>
            <person name="Srivastava M."/>
            <person name="Hellsten U."/>
            <person name="Dirks B."/>
            <person name="Chapman J."/>
            <person name="Salamov A."/>
            <person name="Terry A."/>
            <person name="Shapiro H."/>
            <person name="Lindquist E."/>
            <person name="Kapitonov V.V."/>
            <person name="Jurka J."/>
            <person name="Genikhovich G."/>
            <person name="Grigoriev I.V."/>
            <person name="Lucas S.M."/>
            <person name="Steele R.E."/>
            <person name="Finnerty J.R."/>
            <person name="Technau U."/>
            <person name="Martindale M.Q."/>
            <person name="Rokhsar D.S."/>
        </authorList>
    </citation>
    <scope>NUCLEOTIDE SEQUENCE [LARGE SCALE GENOMIC DNA]</scope>
    <source>
        <strain evidence="5">CH2 X CH6</strain>
    </source>
</reference>
<dbReference type="InterPro" id="IPR046906">
    <property type="entry name" value="Mab-21_HhH/H2TH-like"/>
</dbReference>
<dbReference type="Proteomes" id="UP000001593">
    <property type="component" value="Unassembled WGS sequence"/>
</dbReference>
<dbReference type="PANTHER" id="PTHR10656">
    <property type="entry name" value="CELL FATE DETERMINING PROTEIN MAB21-RELATED"/>
    <property type="match status" value="1"/>
</dbReference>
<protein>
    <recommendedName>
        <fullName evidence="3">Mab-21-like HhH/H2TH-like domain-containing protein</fullName>
    </recommendedName>
</protein>
<feature type="domain" description="Mab-21-like HhH/H2TH-like" evidence="3">
    <location>
        <begin position="306"/>
        <end position="391"/>
    </location>
</feature>
<dbReference type="SMART" id="SM01265">
    <property type="entry name" value="Mab-21"/>
    <property type="match status" value="1"/>
</dbReference>
<evidence type="ECO:0000256" key="2">
    <source>
        <dbReference type="ARBA" id="ARBA00022840"/>
    </source>
</evidence>
<gene>
    <name evidence="4" type="ORF">NEMVEDRAFT_v1g196611</name>
</gene>
<dbReference type="OrthoDB" id="6112914at2759"/>
<dbReference type="GO" id="GO:0016779">
    <property type="term" value="F:nucleotidyltransferase activity"/>
    <property type="evidence" value="ECO:0007669"/>
    <property type="project" value="UniProtKB-ARBA"/>
</dbReference>
<name>A7RFY3_NEMVE</name>
<dbReference type="AlphaFoldDB" id="A7RFY3"/>
<dbReference type="EMBL" id="DS469508">
    <property type="protein sequence ID" value="EDO49681.1"/>
    <property type="molecule type" value="Genomic_DNA"/>
</dbReference>
<keyword evidence="2" id="KW-0067">ATP-binding</keyword>
<dbReference type="InParanoid" id="A7RFY3"/>
<evidence type="ECO:0000313" key="4">
    <source>
        <dbReference type="EMBL" id="EDO49681.1"/>
    </source>
</evidence>
<keyword evidence="5" id="KW-1185">Reference proteome</keyword>
<dbReference type="Pfam" id="PF20266">
    <property type="entry name" value="Mab-21_C"/>
    <property type="match status" value="1"/>
</dbReference>